<dbReference type="Proteomes" id="UP001652622">
    <property type="component" value="Unplaced"/>
</dbReference>
<feature type="compositionally biased region" description="Basic and acidic residues" evidence="1">
    <location>
        <begin position="56"/>
        <end position="75"/>
    </location>
</feature>
<dbReference type="GeneID" id="132711999"/>
<gene>
    <name evidence="3" type="primary">LOC132711999</name>
</gene>
<proteinExistence type="predicted"/>
<sequence length="135" mass="15199">MKKLQLLKKSLNGCKKNFPLNSNVKQENQTGIHQIQEPLLTNLIHEFSDVFTEGLDEPREPESEVEDRDATRGEDNLPEDFVPAMAPPQANKEPTDTTSGTSLVLSPNPHEPEGLRRSGCVRRRPTYLEDYVCAL</sequence>
<protein>
    <submittedName>
        <fullName evidence="3">Uncharacterized protein LOC132711999 isoform X2</fullName>
    </submittedName>
</protein>
<evidence type="ECO:0000256" key="1">
    <source>
        <dbReference type="SAM" id="MobiDB-lite"/>
    </source>
</evidence>
<feature type="compositionally biased region" description="Polar residues" evidence="1">
    <location>
        <begin position="96"/>
        <end position="105"/>
    </location>
</feature>
<accession>A0ABM3ZIH1</accession>
<name>A0ABM3ZIH1_PANGU</name>
<evidence type="ECO:0000313" key="3">
    <source>
        <dbReference type="RefSeq" id="XP_060548166.1"/>
    </source>
</evidence>
<organism evidence="2 3">
    <name type="scientific">Pantherophis guttatus</name>
    <name type="common">Corn snake</name>
    <name type="synonym">Elaphe guttata</name>
    <dbReference type="NCBI Taxonomy" id="94885"/>
    <lineage>
        <taxon>Eukaryota</taxon>
        <taxon>Metazoa</taxon>
        <taxon>Chordata</taxon>
        <taxon>Craniata</taxon>
        <taxon>Vertebrata</taxon>
        <taxon>Euteleostomi</taxon>
        <taxon>Lepidosauria</taxon>
        <taxon>Squamata</taxon>
        <taxon>Bifurcata</taxon>
        <taxon>Unidentata</taxon>
        <taxon>Episquamata</taxon>
        <taxon>Toxicofera</taxon>
        <taxon>Serpentes</taxon>
        <taxon>Colubroidea</taxon>
        <taxon>Colubridae</taxon>
        <taxon>Colubrinae</taxon>
        <taxon>Pantherophis</taxon>
    </lineage>
</organism>
<dbReference type="RefSeq" id="XP_060548166.1">
    <property type="nucleotide sequence ID" value="XM_060692183.1"/>
</dbReference>
<feature type="region of interest" description="Disordered" evidence="1">
    <location>
        <begin position="53"/>
        <end position="121"/>
    </location>
</feature>
<reference evidence="3" key="1">
    <citation type="submission" date="2025-08" db="UniProtKB">
        <authorList>
            <consortium name="RefSeq"/>
        </authorList>
    </citation>
    <scope>IDENTIFICATION</scope>
    <source>
        <tissue evidence="3">Blood</tissue>
    </source>
</reference>
<keyword evidence="2" id="KW-1185">Reference proteome</keyword>
<evidence type="ECO:0000313" key="2">
    <source>
        <dbReference type="Proteomes" id="UP001652622"/>
    </source>
</evidence>